<evidence type="ECO:0000256" key="2">
    <source>
        <dbReference type="ARBA" id="ARBA00005778"/>
    </source>
</evidence>
<reference evidence="6" key="1">
    <citation type="submission" date="2022-07" db="EMBL/GenBank/DDBJ databases">
        <title>Phylogenomic reconstructions and comparative analyses of Kickxellomycotina fungi.</title>
        <authorList>
            <person name="Reynolds N.K."/>
            <person name="Stajich J.E."/>
            <person name="Barry K."/>
            <person name="Grigoriev I.V."/>
            <person name="Crous P."/>
            <person name="Smith M.E."/>
        </authorList>
    </citation>
    <scope>NUCLEOTIDE SEQUENCE</scope>
    <source>
        <strain evidence="6">RSA 1196</strain>
    </source>
</reference>
<sequence>MGAFLSAFRTTAWDSCPATSYSNFQLDLQGSTVSPQDKDRYSQISAIVYETSELIRALRNYTGCTNAIRQAISNPTPENEESAWLQLSPSVILLRRFFDCSVRLERLIPQLLESLCGDSTRPITDSFNQHEYLVQLLATILGLTFEFDELKMANPSIQNDFSYYRRSLHRLKQSTNPALRESVVPDDVTNQMSLFYAYPNPMLRMVIEAITQFVTRRLNNGNVSESLAVLCAACYNSLGRAAHQSPDHMLFLLRVMVTSAVLYDHVEPTGVFQRSSSINVPSVIHVLGKYQTAHTDNLMNALRYSTKNLNSDTTPKQVRVMLTH</sequence>
<keyword evidence="3" id="KW-0472">Membrane</keyword>
<comment type="caution">
    <text evidence="6">The sequence shown here is derived from an EMBL/GenBank/DDBJ whole genome shotgun (WGS) entry which is preliminary data.</text>
</comment>
<protein>
    <recommendedName>
        <fullName evidence="5">CYRIA/CYRIB Rac1 binding domain-containing protein</fullName>
    </recommendedName>
</protein>
<evidence type="ECO:0000256" key="3">
    <source>
        <dbReference type="ARBA" id="ARBA00023136"/>
    </source>
</evidence>
<keyword evidence="7" id="KW-1185">Reference proteome</keyword>
<organism evidence="6 7">
    <name type="scientific">Dispira parvispora</name>
    <dbReference type="NCBI Taxonomy" id="1520584"/>
    <lineage>
        <taxon>Eukaryota</taxon>
        <taxon>Fungi</taxon>
        <taxon>Fungi incertae sedis</taxon>
        <taxon>Zoopagomycota</taxon>
        <taxon>Kickxellomycotina</taxon>
        <taxon>Dimargaritomycetes</taxon>
        <taxon>Dimargaritales</taxon>
        <taxon>Dimargaritaceae</taxon>
        <taxon>Dispira</taxon>
    </lineage>
</organism>
<dbReference type="Proteomes" id="UP001150925">
    <property type="component" value="Unassembled WGS sequence"/>
</dbReference>
<evidence type="ECO:0000256" key="1">
    <source>
        <dbReference type="ARBA" id="ARBA00004635"/>
    </source>
</evidence>
<evidence type="ECO:0000313" key="6">
    <source>
        <dbReference type="EMBL" id="KAJ1969779.1"/>
    </source>
</evidence>
<feature type="domain" description="CYRIA/CYRIB Rac1 binding" evidence="5">
    <location>
        <begin position="24"/>
        <end position="319"/>
    </location>
</feature>
<name>A0A9W8AX35_9FUNG</name>
<dbReference type="Pfam" id="PF07159">
    <property type="entry name" value="CYRIA-B_Rac1-bd"/>
    <property type="match status" value="1"/>
</dbReference>
<evidence type="ECO:0000313" key="7">
    <source>
        <dbReference type="Proteomes" id="UP001150925"/>
    </source>
</evidence>
<dbReference type="AlphaFoldDB" id="A0A9W8AX35"/>
<dbReference type="InterPro" id="IPR009828">
    <property type="entry name" value="CYRIA/CYRIB_Rac1-bd"/>
</dbReference>
<gene>
    <name evidence="6" type="ORF">IWQ62_000402</name>
</gene>
<dbReference type="GO" id="GO:0030833">
    <property type="term" value="P:regulation of actin filament polymerization"/>
    <property type="evidence" value="ECO:0007669"/>
    <property type="project" value="InterPro"/>
</dbReference>
<evidence type="ECO:0000259" key="5">
    <source>
        <dbReference type="Pfam" id="PF07159"/>
    </source>
</evidence>
<comment type="subcellular location">
    <subcellularLocation>
        <location evidence="1">Membrane</location>
        <topology evidence="1">Lipid-anchor</topology>
    </subcellularLocation>
</comment>
<comment type="similarity">
    <text evidence="2">Belongs to the CYRI family.</text>
</comment>
<accession>A0A9W8AX35</accession>
<evidence type="ECO:0000256" key="4">
    <source>
        <dbReference type="ARBA" id="ARBA00023288"/>
    </source>
</evidence>
<dbReference type="GO" id="GO:0016020">
    <property type="term" value="C:membrane"/>
    <property type="evidence" value="ECO:0007669"/>
    <property type="project" value="UniProtKB-SubCell"/>
</dbReference>
<keyword evidence="4" id="KW-0449">Lipoprotein</keyword>
<dbReference type="PANTHER" id="PTHR12422">
    <property type="entry name" value="GH09096P"/>
    <property type="match status" value="1"/>
</dbReference>
<dbReference type="OrthoDB" id="60973at2759"/>
<dbReference type="GO" id="GO:0031267">
    <property type="term" value="F:small GTPase binding"/>
    <property type="evidence" value="ECO:0007669"/>
    <property type="project" value="InterPro"/>
</dbReference>
<proteinExistence type="inferred from homology"/>
<dbReference type="EMBL" id="JANBPY010000024">
    <property type="protein sequence ID" value="KAJ1969779.1"/>
    <property type="molecule type" value="Genomic_DNA"/>
</dbReference>
<dbReference type="InterPro" id="IPR039789">
    <property type="entry name" value="CYRI"/>
</dbReference>